<dbReference type="Gene3D" id="2.60.120.330">
    <property type="entry name" value="B-lactam Antibiotic, Isopenicillin N Synthase, Chain"/>
    <property type="match status" value="1"/>
</dbReference>
<evidence type="ECO:0000259" key="6">
    <source>
        <dbReference type="PROSITE" id="PS51471"/>
    </source>
</evidence>
<keyword evidence="5" id="KW-0560">Oxidoreductase</keyword>
<name>A0AAE1N085_9FABA</name>
<dbReference type="AlphaFoldDB" id="A0AAE1N085"/>
<sequence>MERLDETLVSSWYNDRSSVPSLYIQPPECRPGNLVAASGKIIPVVDLGGQDRDEIVKHVLKASEEYGFFQVVNHGVSKDLMEETVNIYKEFHGMSGKEKVEECSKDPKGRCKLYTSSQIGNSEAIKYWKDSLTHPCPPNGDFINYWPKKPTKYSDVVGKYTRELRNLGRKILELLCEGLGLKPGYFNGDLSENPEILVHHYPPCPDPSLTLGMAKHRDATLITILLQEQHVEGLQVLKDGQWIGVEPIPNAFVVNIGLILQMISNGRLIGAEHRVVTNSSTSRTSVAYFIYPSNESIIEPAKVLTNGSIQPTYRSMTCAEFRGNFFNIGPNYEDELHS</sequence>
<dbReference type="PROSITE" id="PS51471">
    <property type="entry name" value="FE2OG_OXY"/>
    <property type="match status" value="1"/>
</dbReference>
<dbReference type="SUPFAM" id="SSF51197">
    <property type="entry name" value="Clavaminate synthase-like"/>
    <property type="match status" value="1"/>
</dbReference>
<proteinExistence type="inferred from homology"/>
<evidence type="ECO:0000256" key="4">
    <source>
        <dbReference type="ARBA" id="ARBA00023004"/>
    </source>
</evidence>
<dbReference type="GO" id="GO:0046872">
    <property type="term" value="F:metal ion binding"/>
    <property type="evidence" value="ECO:0007669"/>
    <property type="project" value="UniProtKB-KW"/>
</dbReference>
<dbReference type="PANTHER" id="PTHR47991">
    <property type="entry name" value="OXOGLUTARATE/IRON-DEPENDENT DIOXYGENASE"/>
    <property type="match status" value="1"/>
</dbReference>
<comment type="caution">
    <text evidence="7">The sequence shown here is derived from an EMBL/GenBank/DDBJ whole genome shotgun (WGS) entry which is preliminary data.</text>
</comment>
<keyword evidence="4 5" id="KW-0408">Iron</keyword>
<evidence type="ECO:0000256" key="3">
    <source>
        <dbReference type="ARBA" id="ARBA00022896"/>
    </source>
</evidence>
<dbReference type="InterPro" id="IPR044861">
    <property type="entry name" value="IPNS-like_FE2OG_OXY"/>
</dbReference>
<evidence type="ECO:0000256" key="2">
    <source>
        <dbReference type="ARBA" id="ARBA00022723"/>
    </source>
</evidence>
<keyword evidence="8" id="KW-1185">Reference proteome</keyword>
<protein>
    <recommendedName>
        <fullName evidence="6">Fe2OG dioxygenase domain-containing protein</fullName>
    </recommendedName>
</protein>
<dbReference type="Proteomes" id="UP001293593">
    <property type="component" value="Unassembled WGS sequence"/>
</dbReference>
<reference evidence="7" key="1">
    <citation type="submission" date="2023-10" db="EMBL/GenBank/DDBJ databases">
        <title>Chromosome-level genome of the transformable northern wattle, Acacia crassicarpa.</title>
        <authorList>
            <person name="Massaro I."/>
            <person name="Sinha N.R."/>
            <person name="Poethig S."/>
            <person name="Leichty A.R."/>
        </authorList>
    </citation>
    <scope>NUCLEOTIDE SEQUENCE</scope>
    <source>
        <strain evidence="7">Acra3RX</strain>
        <tissue evidence="7">Leaf</tissue>
    </source>
</reference>
<keyword evidence="2 5" id="KW-0479">Metal-binding</keyword>
<feature type="domain" description="Fe2OG dioxygenase" evidence="6">
    <location>
        <begin position="192"/>
        <end position="292"/>
    </location>
</feature>
<comment type="similarity">
    <text evidence="1 5">Belongs to the iron/ascorbate-dependent oxidoreductase family.</text>
</comment>
<evidence type="ECO:0000313" key="8">
    <source>
        <dbReference type="Proteomes" id="UP001293593"/>
    </source>
</evidence>
<evidence type="ECO:0000256" key="1">
    <source>
        <dbReference type="ARBA" id="ARBA00008056"/>
    </source>
</evidence>
<evidence type="ECO:0000313" key="7">
    <source>
        <dbReference type="EMBL" id="KAK4280289.1"/>
    </source>
</evidence>
<dbReference type="InterPro" id="IPR026992">
    <property type="entry name" value="DIOX_N"/>
</dbReference>
<dbReference type="Pfam" id="PF14226">
    <property type="entry name" value="DIOX_N"/>
    <property type="match status" value="1"/>
</dbReference>
<dbReference type="InterPro" id="IPR027443">
    <property type="entry name" value="IPNS-like_sf"/>
</dbReference>
<dbReference type="Pfam" id="PF03171">
    <property type="entry name" value="2OG-FeII_Oxy"/>
    <property type="match status" value="1"/>
</dbReference>
<dbReference type="GO" id="GO:0031418">
    <property type="term" value="F:L-ascorbic acid binding"/>
    <property type="evidence" value="ECO:0007669"/>
    <property type="project" value="UniProtKB-KW"/>
</dbReference>
<accession>A0AAE1N085</accession>
<keyword evidence="3" id="KW-0847">Vitamin C</keyword>
<dbReference type="InterPro" id="IPR050295">
    <property type="entry name" value="Plant_2OG-oxidoreductases"/>
</dbReference>
<organism evidence="7 8">
    <name type="scientific">Acacia crassicarpa</name>
    <name type="common">northern wattle</name>
    <dbReference type="NCBI Taxonomy" id="499986"/>
    <lineage>
        <taxon>Eukaryota</taxon>
        <taxon>Viridiplantae</taxon>
        <taxon>Streptophyta</taxon>
        <taxon>Embryophyta</taxon>
        <taxon>Tracheophyta</taxon>
        <taxon>Spermatophyta</taxon>
        <taxon>Magnoliopsida</taxon>
        <taxon>eudicotyledons</taxon>
        <taxon>Gunneridae</taxon>
        <taxon>Pentapetalae</taxon>
        <taxon>rosids</taxon>
        <taxon>fabids</taxon>
        <taxon>Fabales</taxon>
        <taxon>Fabaceae</taxon>
        <taxon>Caesalpinioideae</taxon>
        <taxon>mimosoid clade</taxon>
        <taxon>Acacieae</taxon>
        <taxon>Acacia</taxon>
    </lineage>
</organism>
<dbReference type="InterPro" id="IPR005123">
    <property type="entry name" value="Oxoglu/Fe-dep_dioxygenase_dom"/>
</dbReference>
<dbReference type="GO" id="GO:0016491">
    <property type="term" value="F:oxidoreductase activity"/>
    <property type="evidence" value="ECO:0007669"/>
    <property type="project" value="UniProtKB-KW"/>
</dbReference>
<dbReference type="EMBL" id="JAWXYG010000002">
    <property type="protein sequence ID" value="KAK4280289.1"/>
    <property type="molecule type" value="Genomic_DNA"/>
</dbReference>
<gene>
    <name evidence="7" type="ORF">QN277_011931</name>
</gene>
<evidence type="ECO:0000256" key="5">
    <source>
        <dbReference type="RuleBase" id="RU003682"/>
    </source>
</evidence>